<dbReference type="AlphaFoldDB" id="A0A5M6DH73"/>
<dbReference type="EMBL" id="VWOX01000004">
    <property type="protein sequence ID" value="KAA5544605.1"/>
    <property type="molecule type" value="Genomic_DNA"/>
</dbReference>
<dbReference type="Proteomes" id="UP000324479">
    <property type="component" value="Unassembled WGS sequence"/>
</dbReference>
<protein>
    <submittedName>
        <fullName evidence="2">Uncharacterized protein</fullName>
    </submittedName>
</protein>
<evidence type="ECO:0000256" key="1">
    <source>
        <dbReference type="SAM" id="MobiDB-lite"/>
    </source>
</evidence>
<evidence type="ECO:0000313" key="2">
    <source>
        <dbReference type="EMBL" id="KAA5544605.1"/>
    </source>
</evidence>
<organism evidence="2 3">
    <name type="scientific">Roseiconus nitratireducens</name>
    <dbReference type="NCBI Taxonomy" id="2605748"/>
    <lineage>
        <taxon>Bacteria</taxon>
        <taxon>Pseudomonadati</taxon>
        <taxon>Planctomycetota</taxon>
        <taxon>Planctomycetia</taxon>
        <taxon>Pirellulales</taxon>
        <taxon>Pirellulaceae</taxon>
        <taxon>Roseiconus</taxon>
    </lineage>
</organism>
<keyword evidence="3" id="KW-1185">Reference proteome</keyword>
<accession>A0A5M6DH73</accession>
<feature type="region of interest" description="Disordered" evidence="1">
    <location>
        <begin position="44"/>
        <end position="65"/>
    </location>
</feature>
<gene>
    <name evidence="2" type="ORF">FYK55_09840</name>
</gene>
<proteinExistence type="predicted"/>
<reference evidence="2 3" key="1">
    <citation type="submission" date="2019-08" db="EMBL/GenBank/DDBJ databases">
        <authorList>
            <person name="Dhanesh K."/>
            <person name="Kumar G."/>
            <person name="Sasikala C."/>
            <person name="Venkata Ramana C."/>
        </authorList>
    </citation>
    <scope>NUCLEOTIDE SEQUENCE [LARGE SCALE GENOMIC DNA]</scope>
    <source>
        <strain evidence="2 3">JC645</strain>
    </source>
</reference>
<name>A0A5M6DH73_9BACT</name>
<evidence type="ECO:0000313" key="3">
    <source>
        <dbReference type="Proteomes" id="UP000324479"/>
    </source>
</evidence>
<comment type="caution">
    <text evidence="2">The sequence shown here is derived from an EMBL/GenBank/DDBJ whole genome shotgun (WGS) entry which is preliminary data.</text>
</comment>
<sequence>MTEPTESQVDEELGLNAEMLDEWEAELNQFAAEIKQRLSRLSVHSMDPNPIQNSGLADPSDGWHG</sequence>
<dbReference type="RefSeq" id="WP_150076218.1">
    <property type="nucleotide sequence ID" value="NZ_VWOX01000004.1"/>
</dbReference>